<dbReference type="Gene3D" id="3.30.70.1070">
    <property type="entry name" value="Sporulation related repeat"/>
    <property type="match status" value="1"/>
</dbReference>
<evidence type="ECO:0000256" key="1">
    <source>
        <dbReference type="SAM" id="Phobius"/>
    </source>
</evidence>
<feature type="domain" description="SPOR" evidence="2">
    <location>
        <begin position="107"/>
        <end position="187"/>
    </location>
</feature>
<sequence length="190" mass="21454">MTRDYAKNKRPASKKTPPRSQVPWWVWLFIGSVLGAFVMFLVYLAGISPAEGLSQPKTPAAAVLETQQTEPEPKEELPKPRFDFYKLLQESEEIVPATEPSEVASEPETPVEYLLQVGSFRRGEDADNLRAQLLLLNLDAYTEQVTIRGGERWHRVVVGPFDNPSRMSKARSTLVSNRYNALVLKRKPEG</sequence>
<keyword evidence="1" id="KW-1133">Transmembrane helix</keyword>
<feature type="transmembrane region" description="Helical" evidence="1">
    <location>
        <begin position="24"/>
        <end position="46"/>
    </location>
</feature>
<dbReference type="EMBL" id="JAULRT010000032">
    <property type="protein sequence ID" value="MDO3381028.1"/>
    <property type="molecule type" value="Genomic_DNA"/>
</dbReference>
<evidence type="ECO:0000313" key="4">
    <source>
        <dbReference type="Proteomes" id="UP001168380"/>
    </source>
</evidence>
<gene>
    <name evidence="3" type="ORF">QWI16_02510</name>
</gene>
<reference evidence="3" key="1">
    <citation type="submission" date="2023-07" db="EMBL/GenBank/DDBJ databases">
        <title>Gilvimarinus algae sp. nov., isolated from the surface of Kelp.</title>
        <authorList>
            <person name="Sun Y.Y."/>
            <person name="Gong Y."/>
            <person name="Du Z.J."/>
        </authorList>
    </citation>
    <scope>NUCLEOTIDE SEQUENCE</scope>
    <source>
        <strain evidence="3">SDUM040014</strain>
    </source>
</reference>
<evidence type="ECO:0000313" key="3">
    <source>
        <dbReference type="EMBL" id="MDO3381028.1"/>
    </source>
</evidence>
<dbReference type="Pfam" id="PF05036">
    <property type="entry name" value="SPOR"/>
    <property type="match status" value="1"/>
</dbReference>
<name>A0ABT8TD16_9GAMM</name>
<evidence type="ECO:0000259" key="2">
    <source>
        <dbReference type="PROSITE" id="PS51724"/>
    </source>
</evidence>
<organism evidence="3 4">
    <name type="scientific">Gilvimarinus algae</name>
    <dbReference type="NCBI Taxonomy" id="3058037"/>
    <lineage>
        <taxon>Bacteria</taxon>
        <taxon>Pseudomonadati</taxon>
        <taxon>Pseudomonadota</taxon>
        <taxon>Gammaproteobacteria</taxon>
        <taxon>Cellvibrionales</taxon>
        <taxon>Cellvibrionaceae</taxon>
        <taxon>Gilvimarinus</taxon>
    </lineage>
</organism>
<proteinExistence type="predicted"/>
<dbReference type="InterPro" id="IPR036680">
    <property type="entry name" value="SPOR-like_sf"/>
</dbReference>
<comment type="caution">
    <text evidence="3">The sequence shown here is derived from an EMBL/GenBank/DDBJ whole genome shotgun (WGS) entry which is preliminary data.</text>
</comment>
<protein>
    <submittedName>
        <fullName evidence="3">SPOR domain-containing protein</fullName>
    </submittedName>
</protein>
<dbReference type="PANTHER" id="PTHR38687">
    <property type="entry name" value="CELL DIVISION PROTEIN DEDD-RELATED"/>
    <property type="match status" value="1"/>
</dbReference>
<keyword evidence="1" id="KW-0812">Transmembrane</keyword>
<dbReference type="SUPFAM" id="SSF110997">
    <property type="entry name" value="Sporulation related repeat"/>
    <property type="match status" value="1"/>
</dbReference>
<accession>A0ABT8TD16</accession>
<keyword evidence="1" id="KW-0472">Membrane</keyword>
<dbReference type="RefSeq" id="WP_302711152.1">
    <property type="nucleotide sequence ID" value="NZ_JAULRT010000032.1"/>
</dbReference>
<dbReference type="InterPro" id="IPR052521">
    <property type="entry name" value="Cell_div_SPOR-domain"/>
</dbReference>
<dbReference type="PROSITE" id="PS51724">
    <property type="entry name" value="SPOR"/>
    <property type="match status" value="1"/>
</dbReference>
<dbReference type="InterPro" id="IPR007730">
    <property type="entry name" value="SPOR-like_dom"/>
</dbReference>
<dbReference type="Proteomes" id="UP001168380">
    <property type="component" value="Unassembled WGS sequence"/>
</dbReference>
<keyword evidence="4" id="KW-1185">Reference proteome</keyword>